<comment type="caution">
    <text evidence="2">The sequence shown here is derived from an EMBL/GenBank/DDBJ whole genome shotgun (WGS) entry which is preliminary data.</text>
</comment>
<dbReference type="AlphaFoldDB" id="A0A9N9G9R1"/>
<feature type="non-terminal residue" evidence="2">
    <location>
        <position position="113"/>
    </location>
</feature>
<dbReference type="EMBL" id="CAJVPY010003416">
    <property type="protein sequence ID" value="CAG8591252.1"/>
    <property type="molecule type" value="Genomic_DNA"/>
</dbReference>
<name>A0A9N9G9R1_9GLOM</name>
<protein>
    <submittedName>
        <fullName evidence="2">25971_t:CDS:1</fullName>
    </submittedName>
</protein>
<dbReference type="Proteomes" id="UP000789405">
    <property type="component" value="Unassembled WGS sequence"/>
</dbReference>
<feature type="region of interest" description="Disordered" evidence="1">
    <location>
        <begin position="1"/>
        <end position="22"/>
    </location>
</feature>
<sequence length="113" mass="12808">KLNQRKHGRGSLTKKKDHPERLLTLSTTVTDSTGEGFTETLDKHINKQWKQPLANIKLLNNVEVEKPPDLSNKTMMATEIVIDKQPENFSQADTSKQIINAKKENKDINSNVD</sequence>
<evidence type="ECO:0000313" key="2">
    <source>
        <dbReference type="EMBL" id="CAG8591252.1"/>
    </source>
</evidence>
<accession>A0A9N9G9R1</accession>
<reference evidence="2" key="1">
    <citation type="submission" date="2021-06" db="EMBL/GenBank/DDBJ databases">
        <authorList>
            <person name="Kallberg Y."/>
            <person name="Tangrot J."/>
            <person name="Rosling A."/>
        </authorList>
    </citation>
    <scope>NUCLEOTIDE SEQUENCE</scope>
    <source>
        <strain evidence="2">MA453B</strain>
    </source>
</reference>
<proteinExistence type="predicted"/>
<keyword evidence="3" id="KW-1185">Reference proteome</keyword>
<evidence type="ECO:0000313" key="3">
    <source>
        <dbReference type="Proteomes" id="UP000789405"/>
    </source>
</evidence>
<organism evidence="2 3">
    <name type="scientific">Dentiscutata erythropus</name>
    <dbReference type="NCBI Taxonomy" id="1348616"/>
    <lineage>
        <taxon>Eukaryota</taxon>
        <taxon>Fungi</taxon>
        <taxon>Fungi incertae sedis</taxon>
        <taxon>Mucoromycota</taxon>
        <taxon>Glomeromycotina</taxon>
        <taxon>Glomeromycetes</taxon>
        <taxon>Diversisporales</taxon>
        <taxon>Gigasporaceae</taxon>
        <taxon>Dentiscutata</taxon>
    </lineage>
</organism>
<feature type="compositionally biased region" description="Basic residues" evidence="1">
    <location>
        <begin position="1"/>
        <end position="16"/>
    </location>
</feature>
<gene>
    <name evidence="2" type="ORF">DERYTH_LOCUS7173</name>
</gene>
<evidence type="ECO:0000256" key="1">
    <source>
        <dbReference type="SAM" id="MobiDB-lite"/>
    </source>
</evidence>